<dbReference type="PANTHER" id="PTHR23028:SF53">
    <property type="entry name" value="ACYL_TRANSF_3 DOMAIN-CONTAINING PROTEIN"/>
    <property type="match status" value="1"/>
</dbReference>
<dbReference type="InterPro" id="IPR050879">
    <property type="entry name" value="Acyltransferase_3"/>
</dbReference>
<evidence type="ECO:0000256" key="1">
    <source>
        <dbReference type="SAM" id="Phobius"/>
    </source>
</evidence>
<gene>
    <name evidence="3" type="ORF">SAMN04515674_103446</name>
</gene>
<dbReference type="AlphaFoldDB" id="A0A1I5R030"/>
<keyword evidence="4" id="KW-1185">Reference proteome</keyword>
<keyword evidence="1" id="KW-1133">Transmembrane helix</keyword>
<evidence type="ECO:0000313" key="4">
    <source>
        <dbReference type="Proteomes" id="UP000199306"/>
    </source>
</evidence>
<feature type="transmembrane region" description="Helical" evidence="1">
    <location>
        <begin position="136"/>
        <end position="152"/>
    </location>
</feature>
<accession>A0A1I5R030</accession>
<dbReference type="InterPro" id="IPR002656">
    <property type="entry name" value="Acyl_transf_3_dom"/>
</dbReference>
<dbReference type="Proteomes" id="UP000199306">
    <property type="component" value="Unassembled WGS sequence"/>
</dbReference>
<protein>
    <submittedName>
        <fullName evidence="3">Peptidoglycan/LPS O-acetylase OafA/YrhL, contains acyltransferase and SGNH-hydrolase domains</fullName>
    </submittedName>
</protein>
<dbReference type="Pfam" id="PF01757">
    <property type="entry name" value="Acyl_transf_3"/>
    <property type="match status" value="1"/>
</dbReference>
<sequence>MNLTHKNRNQAIDFLRGVAVALTIFRHFGVNLFLYKIGWVGVDLFFVLSGFLVSGLLFGEYKKTGGIDFPRFFVRRGLKIYPLFYLIILVYLIQVKLDPVLKVDFGQIKAEALFYKNYVGGNPFWIHTWSIDIEEHFYLFLPLLLITLVFLNKSGKTPFSAIPYIFVIIALTCLSLRIYTTLTRPFEHHTNVSPTHLRIDSLFFGTFLSYFYHFHRERLFGFIQKNKAFLRIASLIFLLPCAIFWDNDPNMTTWGFSSLYLGFGGIIILSIFSDENFPAPIKRIYSATASMGFYSYAIYIIHWPVYWWFVLPHSDYLDANYPVKLAAFFVYFAATIFIGIILSKTIEIPFLSLRDKLFPSKSKAF</sequence>
<feature type="transmembrane region" description="Helical" evidence="1">
    <location>
        <begin position="80"/>
        <end position="97"/>
    </location>
</feature>
<keyword evidence="3" id="KW-0012">Acyltransferase</keyword>
<feature type="transmembrane region" description="Helical" evidence="1">
    <location>
        <begin position="159"/>
        <end position="179"/>
    </location>
</feature>
<dbReference type="OrthoDB" id="9796461at2"/>
<dbReference type="GO" id="GO:0016747">
    <property type="term" value="F:acyltransferase activity, transferring groups other than amino-acyl groups"/>
    <property type="evidence" value="ECO:0007669"/>
    <property type="project" value="InterPro"/>
</dbReference>
<dbReference type="EMBL" id="FOXH01000003">
    <property type="protein sequence ID" value="SFP51681.1"/>
    <property type="molecule type" value="Genomic_DNA"/>
</dbReference>
<keyword evidence="3" id="KW-0808">Transferase</keyword>
<dbReference type="GO" id="GO:0016020">
    <property type="term" value="C:membrane"/>
    <property type="evidence" value="ECO:0007669"/>
    <property type="project" value="TreeGrafter"/>
</dbReference>
<feature type="transmembrane region" description="Helical" evidence="1">
    <location>
        <begin position="199"/>
        <end position="216"/>
    </location>
</feature>
<keyword evidence="3" id="KW-0378">Hydrolase</keyword>
<feature type="domain" description="Acyltransferase 3" evidence="2">
    <location>
        <begin position="10"/>
        <end position="343"/>
    </location>
</feature>
<keyword evidence="1" id="KW-0472">Membrane</keyword>
<evidence type="ECO:0000313" key="3">
    <source>
        <dbReference type="EMBL" id="SFP51681.1"/>
    </source>
</evidence>
<reference evidence="3 4" key="1">
    <citation type="submission" date="2016-10" db="EMBL/GenBank/DDBJ databases">
        <authorList>
            <person name="de Groot N.N."/>
        </authorList>
    </citation>
    <scope>NUCLEOTIDE SEQUENCE [LARGE SCALE GENOMIC DNA]</scope>
    <source>
        <strain evidence="4">E92,LMG 26720,CCM 7988</strain>
    </source>
</reference>
<proteinExistence type="predicted"/>
<dbReference type="GO" id="GO:0016787">
    <property type="term" value="F:hydrolase activity"/>
    <property type="evidence" value="ECO:0007669"/>
    <property type="project" value="UniProtKB-KW"/>
</dbReference>
<dbReference type="RefSeq" id="WP_092014892.1">
    <property type="nucleotide sequence ID" value="NZ_FOXH01000003.1"/>
</dbReference>
<keyword evidence="1" id="KW-0812">Transmembrane</keyword>
<dbReference type="GO" id="GO:0000271">
    <property type="term" value="P:polysaccharide biosynthetic process"/>
    <property type="evidence" value="ECO:0007669"/>
    <property type="project" value="TreeGrafter"/>
</dbReference>
<evidence type="ECO:0000259" key="2">
    <source>
        <dbReference type="Pfam" id="PF01757"/>
    </source>
</evidence>
<organism evidence="3 4">
    <name type="scientific">Pseudarcicella hirudinis</name>
    <dbReference type="NCBI Taxonomy" id="1079859"/>
    <lineage>
        <taxon>Bacteria</taxon>
        <taxon>Pseudomonadati</taxon>
        <taxon>Bacteroidota</taxon>
        <taxon>Cytophagia</taxon>
        <taxon>Cytophagales</taxon>
        <taxon>Flectobacillaceae</taxon>
        <taxon>Pseudarcicella</taxon>
    </lineage>
</organism>
<feature type="transmembrane region" description="Helical" evidence="1">
    <location>
        <begin position="39"/>
        <end position="59"/>
    </location>
</feature>
<name>A0A1I5R030_9BACT</name>
<feature type="transmembrane region" description="Helical" evidence="1">
    <location>
        <begin position="284"/>
        <end position="305"/>
    </location>
</feature>
<feature type="transmembrane region" description="Helical" evidence="1">
    <location>
        <begin position="325"/>
        <end position="346"/>
    </location>
</feature>
<feature type="transmembrane region" description="Helical" evidence="1">
    <location>
        <begin position="251"/>
        <end position="272"/>
    </location>
</feature>
<dbReference type="PANTHER" id="PTHR23028">
    <property type="entry name" value="ACETYLTRANSFERASE"/>
    <property type="match status" value="1"/>
</dbReference>
<feature type="transmembrane region" description="Helical" evidence="1">
    <location>
        <begin position="228"/>
        <end position="245"/>
    </location>
</feature>